<dbReference type="Proteomes" id="UP001607069">
    <property type="component" value="Unassembled WGS sequence"/>
</dbReference>
<dbReference type="EMBL" id="JBIHMK010000087">
    <property type="protein sequence ID" value="MFH0250562.1"/>
    <property type="molecule type" value="Genomic_DNA"/>
</dbReference>
<dbReference type="RefSeq" id="WP_279951433.1">
    <property type="nucleotide sequence ID" value="NZ_BAABEN010000023.1"/>
</dbReference>
<evidence type="ECO:0000313" key="2">
    <source>
        <dbReference type="Proteomes" id="UP001607069"/>
    </source>
</evidence>
<sequence length="45" mass="4905">MTAAAVSSKKPEELERYGLAFEYLRAQALDISASAATIERACEEL</sequence>
<reference evidence="1 2" key="1">
    <citation type="submission" date="2024-10" db="EMBL/GenBank/DDBJ databases">
        <authorList>
            <person name="Cho J.-C."/>
        </authorList>
    </citation>
    <scope>NUCLEOTIDE SEQUENCE [LARGE SCALE GENOMIC DNA]</scope>
    <source>
        <strain evidence="1 2">KCTC29696</strain>
    </source>
</reference>
<name>A0ABW7HXH0_9ACTN</name>
<organism evidence="1 2">
    <name type="scientific">Streptomyces chitinivorans</name>
    <dbReference type="NCBI Taxonomy" id="1257027"/>
    <lineage>
        <taxon>Bacteria</taxon>
        <taxon>Bacillati</taxon>
        <taxon>Actinomycetota</taxon>
        <taxon>Actinomycetes</taxon>
        <taxon>Kitasatosporales</taxon>
        <taxon>Streptomycetaceae</taxon>
        <taxon>Streptomyces</taxon>
    </lineage>
</organism>
<keyword evidence="2" id="KW-1185">Reference proteome</keyword>
<gene>
    <name evidence="1" type="ORF">ACG5V6_20390</name>
</gene>
<comment type="caution">
    <text evidence="1">The sequence shown here is derived from an EMBL/GenBank/DDBJ whole genome shotgun (WGS) entry which is preliminary data.</text>
</comment>
<proteinExistence type="predicted"/>
<accession>A0ABW7HXH0</accession>
<evidence type="ECO:0000313" key="1">
    <source>
        <dbReference type="EMBL" id="MFH0250562.1"/>
    </source>
</evidence>
<protein>
    <submittedName>
        <fullName evidence="1">Uncharacterized protein</fullName>
    </submittedName>
</protein>